<organism evidence="2 3">
    <name type="scientific">Acidilobus saccharovorans (strain DSM 16705 / JCM 18335 / VKM B-2471 / 345-15)</name>
    <dbReference type="NCBI Taxonomy" id="666510"/>
    <lineage>
        <taxon>Archaea</taxon>
        <taxon>Thermoproteota</taxon>
        <taxon>Thermoprotei</taxon>
        <taxon>Acidilobales</taxon>
        <taxon>Acidilobaceae</taxon>
        <taxon>Acidilobus</taxon>
    </lineage>
</organism>
<dbReference type="Gene3D" id="3.40.630.30">
    <property type="match status" value="1"/>
</dbReference>
<dbReference type="PROSITE" id="PS51186">
    <property type="entry name" value="GNAT"/>
    <property type="match status" value="1"/>
</dbReference>
<dbReference type="InterPro" id="IPR016181">
    <property type="entry name" value="Acyl_CoA_acyltransferase"/>
</dbReference>
<dbReference type="eggNOG" id="arCOG00833">
    <property type="taxonomic scope" value="Archaea"/>
</dbReference>
<reference evidence="2 3" key="1">
    <citation type="journal article" date="2010" name="Appl. Environ. Microbiol.">
        <title>The genome sequence of the crenarchaeon Acidilobus saccharovorans supports a new order, Acidilobales, and suggests an important ecological role in terrestrial acidic hot springs.</title>
        <authorList>
            <person name="Mardanov A.V."/>
            <person name="Svetlitchnyi V.A."/>
            <person name="Beletsky A.V."/>
            <person name="Prokofeva M.I."/>
            <person name="Bonch-Osmolovskaya E.A."/>
            <person name="Ravin N.V."/>
            <person name="Skryabin K.G."/>
        </authorList>
    </citation>
    <scope>NUCLEOTIDE SEQUENCE [LARGE SCALE GENOMIC DNA]</scope>
    <source>
        <strain evidence="3">DSM 16705 / JCM 18335 / VKM B-2471 / 345-15</strain>
    </source>
</reference>
<dbReference type="Proteomes" id="UP000000346">
    <property type="component" value="Chromosome"/>
</dbReference>
<dbReference type="STRING" id="666510.ASAC_0599"/>
<dbReference type="AlphaFoldDB" id="D9Q118"/>
<keyword evidence="3" id="KW-1185">Reference proteome</keyword>
<evidence type="ECO:0000313" key="3">
    <source>
        <dbReference type="Proteomes" id="UP000000346"/>
    </source>
</evidence>
<evidence type="ECO:0000259" key="1">
    <source>
        <dbReference type="PROSITE" id="PS51186"/>
    </source>
</evidence>
<keyword evidence="2" id="KW-0808">Transferase</keyword>
<dbReference type="Pfam" id="PF12746">
    <property type="entry name" value="GNAT_acetyltran"/>
    <property type="match status" value="1"/>
</dbReference>
<dbReference type="KEGG" id="asc:ASAC_0599"/>
<accession>D9Q118</accession>
<dbReference type="InterPro" id="IPR000182">
    <property type="entry name" value="GNAT_dom"/>
</dbReference>
<evidence type="ECO:0000313" key="2">
    <source>
        <dbReference type="EMBL" id="ADL19006.1"/>
    </source>
</evidence>
<sequence>MSSCRRERLAALGSYSIELLCPEDAKYVVEFYSSLDAFSLYYRFLGIFKDFEGHARRLFSGQCNYAIGAFLGNDIVALGEGFSDCRSAELAFAVKEEHRRRGLATVIAALLILEAYRRGIKTMEAYMHGDNYAAIRIGEKVGLNLECEGDVYHGKAEVAKVRDRCLNAIREKGGSLEPWYLEAIASVKP</sequence>
<dbReference type="OrthoDB" id="45712at2157"/>
<dbReference type="InParanoid" id="D9Q118"/>
<dbReference type="SUPFAM" id="SSF55729">
    <property type="entry name" value="Acyl-CoA N-acyltransferases (Nat)"/>
    <property type="match status" value="1"/>
</dbReference>
<proteinExistence type="predicted"/>
<protein>
    <submittedName>
        <fullName evidence="2">N-acetyltransferase</fullName>
    </submittedName>
</protein>
<name>D9Q118_ACIS3</name>
<dbReference type="GO" id="GO:0016747">
    <property type="term" value="F:acyltransferase activity, transferring groups other than amino-acyl groups"/>
    <property type="evidence" value="ECO:0007669"/>
    <property type="project" value="InterPro"/>
</dbReference>
<dbReference type="GeneID" id="9498832"/>
<dbReference type="HOGENOM" id="CLU_1458136_0_0_2"/>
<gene>
    <name evidence="2" type="ordered locus">ASAC_0599</name>
</gene>
<dbReference type="EMBL" id="CP001742">
    <property type="protein sequence ID" value="ADL19006.1"/>
    <property type="molecule type" value="Genomic_DNA"/>
</dbReference>
<dbReference type="InterPro" id="IPR027365">
    <property type="entry name" value="GNAT_acetyltra_YdfB-like"/>
</dbReference>
<feature type="domain" description="N-acetyltransferase" evidence="1">
    <location>
        <begin position="15"/>
        <end position="164"/>
    </location>
</feature>
<dbReference type="RefSeq" id="WP_013266518.1">
    <property type="nucleotide sequence ID" value="NC_014374.1"/>
</dbReference>